<evidence type="ECO:0000256" key="3">
    <source>
        <dbReference type="ARBA" id="ARBA00022833"/>
    </source>
</evidence>
<keyword evidence="8" id="KW-1185">Reference proteome</keyword>
<evidence type="ECO:0000313" key="7">
    <source>
        <dbReference type="EMBL" id="KDR86004.1"/>
    </source>
</evidence>
<dbReference type="SMART" id="SM00184">
    <property type="entry name" value="RING"/>
    <property type="match status" value="1"/>
</dbReference>
<dbReference type="Gene3D" id="3.30.40.10">
    <property type="entry name" value="Zinc/RING finger domain, C3HC4 (zinc finger)"/>
    <property type="match status" value="1"/>
</dbReference>
<protein>
    <recommendedName>
        <fullName evidence="6">RING-type domain-containing protein</fullName>
    </recommendedName>
</protein>
<evidence type="ECO:0000256" key="2">
    <source>
        <dbReference type="ARBA" id="ARBA00022771"/>
    </source>
</evidence>
<dbReference type="InterPro" id="IPR027370">
    <property type="entry name" value="Znf-RING_euk"/>
</dbReference>
<evidence type="ECO:0000256" key="5">
    <source>
        <dbReference type="SAM" id="MobiDB-lite"/>
    </source>
</evidence>
<feature type="domain" description="RING-type" evidence="6">
    <location>
        <begin position="3"/>
        <end position="51"/>
    </location>
</feature>
<dbReference type="Pfam" id="PF13445">
    <property type="entry name" value="zf-RING_UBOX"/>
    <property type="match status" value="1"/>
</dbReference>
<dbReference type="InterPro" id="IPR013083">
    <property type="entry name" value="Znf_RING/FYVE/PHD"/>
</dbReference>
<dbReference type="PROSITE" id="PS50089">
    <property type="entry name" value="ZF_RING_2"/>
    <property type="match status" value="1"/>
</dbReference>
<dbReference type="GO" id="GO:0008270">
    <property type="term" value="F:zinc ion binding"/>
    <property type="evidence" value="ECO:0007669"/>
    <property type="project" value="UniProtKB-KW"/>
</dbReference>
<evidence type="ECO:0000256" key="1">
    <source>
        <dbReference type="ARBA" id="ARBA00022723"/>
    </source>
</evidence>
<accession>A0A067U162</accession>
<evidence type="ECO:0000313" key="8">
    <source>
        <dbReference type="Proteomes" id="UP000027222"/>
    </source>
</evidence>
<dbReference type="InterPro" id="IPR001841">
    <property type="entry name" value="Znf_RING"/>
</dbReference>
<dbReference type="EMBL" id="KL142367">
    <property type="protein sequence ID" value="KDR86004.1"/>
    <property type="molecule type" value="Genomic_DNA"/>
</dbReference>
<gene>
    <name evidence="7" type="ORF">GALMADRAFT_235192</name>
</gene>
<name>A0A067U162_GALM3</name>
<sequence length="207" mass="23184">MDCQVCFEDLGDRAHCLPCGHIYCLPCISGLEPQRRSRNSRTQSIKCPECRTVVSLRICPENIRRIFLNLPSPSPETQTPSAISDRQLKKLEVELAKAKDELRRKDGEIQELGRQVTAERSPSAVASTSTSTTQEERPEHLRTSTGNVSVPNDYPQNIVVPECTTSDGYHSFSKKGSNQHATKYTCTNCRFSCSERRQQNPARASVN</sequence>
<feature type="region of interest" description="Disordered" evidence="5">
    <location>
        <begin position="106"/>
        <end position="153"/>
    </location>
</feature>
<keyword evidence="2 4" id="KW-0863">Zinc-finger</keyword>
<evidence type="ECO:0000256" key="4">
    <source>
        <dbReference type="PROSITE-ProRule" id="PRU00175"/>
    </source>
</evidence>
<feature type="compositionally biased region" description="Low complexity" evidence="5">
    <location>
        <begin position="123"/>
        <end position="133"/>
    </location>
</feature>
<dbReference type="HOGENOM" id="CLU_1209901_0_0_1"/>
<keyword evidence="3" id="KW-0862">Zinc</keyword>
<keyword evidence="1" id="KW-0479">Metal-binding</keyword>
<organism evidence="7 8">
    <name type="scientific">Galerina marginata (strain CBS 339.88)</name>
    <dbReference type="NCBI Taxonomy" id="685588"/>
    <lineage>
        <taxon>Eukaryota</taxon>
        <taxon>Fungi</taxon>
        <taxon>Dikarya</taxon>
        <taxon>Basidiomycota</taxon>
        <taxon>Agaricomycotina</taxon>
        <taxon>Agaricomycetes</taxon>
        <taxon>Agaricomycetidae</taxon>
        <taxon>Agaricales</taxon>
        <taxon>Agaricineae</taxon>
        <taxon>Strophariaceae</taxon>
        <taxon>Galerina</taxon>
    </lineage>
</organism>
<dbReference type="AlphaFoldDB" id="A0A067U162"/>
<proteinExistence type="predicted"/>
<dbReference type="Proteomes" id="UP000027222">
    <property type="component" value="Unassembled WGS sequence"/>
</dbReference>
<dbReference type="OrthoDB" id="3064055at2759"/>
<evidence type="ECO:0000259" key="6">
    <source>
        <dbReference type="PROSITE" id="PS50089"/>
    </source>
</evidence>
<dbReference type="PROSITE" id="PS00518">
    <property type="entry name" value="ZF_RING_1"/>
    <property type="match status" value="1"/>
</dbReference>
<dbReference type="SUPFAM" id="SSF57850">
    <property type="entry name" value="RING/U-box"/>
    <property type="match status" value="1"/>
</dbReference>
<dbReference type="InterPro" id="IPR017907">
    <property type="entry name" value="Znf_RING_CS"/>
</dbReference>
<reference evidence="8" key="1">
    <citation type="journal article" date="2014" name="Proc. Natl. Acad. Sci. U.S.A.">
        <title>Extensive sampling of basidiomycete genomes demonstrates inadequacy of the white-rot/brown-rot paradigm for wood decay fungi.</title>
        <authorList>
            <person name="Riley R."/>
            <person name="Salamov A.A."/>
            <person name="Brown D.W."/>
            <person name="Nagy L.G."/>
            <person name="Floudas D."/>
            <person name="Held B.W."/>
            <person name="Levasseur A."/>
            <person name="Lombard V."/>
            <person name="Morin E."/>
            <person name="Otillar R."/>
            <person name="Lindquist E.A."/>
            <person name="Sun H."/>
            <person name="LaButti K.M."/>
            <person name="Schmutz J."/>
            <person name="Jabbour D."/>
            <person name="Luo H."/>
            <person name="Baker S.E."/>
            <person name="Pisabarro A.G."/>
            <person name="Walton J.D."/>
            <person name="Blanchette R.A."/>
            <person name="Henrissat B."/>
            <person name="Martin F."/>
            <person name="Cullen D."/>
            <person name="Hibbett D.S."/>
            <person name="Grigoriev I.V."/>
        </authorList>
    </citation>
    <scope>NUCLEOTIDE SEQUENCE [LARGE SCALE GENOMIC DNA]</scope>
    <source>
        <strain evidence="8">CBS 339.88</strain>
    </source>
</reference>